<reference evidence="3 4" key="1">
    <citation type="journal article" date="2014" name="Genome Announc.">
        <title>Genome Sequence of Gammaproteobacterial Pseudohaliea rubra Type Strain DSM 19751, Isolated from Coastal Seawater of the Mediterranean Sea.</title>
        <authorList>
            <person name="Spring S."/>
            <person name="Fiebig A."/>
            <person name="Riedel T."/>
            <person name="Goker M."/>
            <person name="Klenk H.P."/>
        </authorList>
    </citation>
    <scope>NUCLEOTIDE SEQUENCE [LARGE SCALE GENOMIC DNA]</scope>
    <source>
        <strain evidence="3 4">DSM 19751</strain>
    </source>
</reference>
<dbReference type="AlphaFoldDB" id="A0A095VTI3"/>
<dbReference type="Pfam" id="PF02518">
    <property type="entry name" value="HATPase_c"/>
    <property type="match status" value="1"/>
</dbReference>
<dbReference type="Gene3D" id="2.60.40.10">
    <property type="entry name" value="Immunoglobulins"/>
    <property type="match status" value="1"/>
</dbReference>
<dbReference type="Proteomes" id="UP000029640">
    <property type="component" value="Unassembled WGS sequence"/>
</dbReference>
<keyword evidence="4" id="KW-1185">Reference proteome</keyword>
<dbReference type="InterPro" id="IPR003594">
    <property type="entry name" value="HATPase_dom"/>
</dbReference>
<dbReference type="InterPro" id="IPR011123">
    <property type="entry name" value="Y_Y_Y"/>
</dbReference>
<dbReference type="GO" id="GO:0000155">
    <property type="term" value="F:phosphorelay sensor kinase activity"/>
    <property type="evidence" value="ECO:0007669"/>
    <property type="project" value="TreeGrafter"/>
</dbReference>
<dbReference type="RefSeq" id="WP_236629800.1">
    <property type="nucleotide sequence ID" value="NZ_KN234755.1"/>
</dbReference>
<dbReference type="HOGENOM" id="CLU_296254_0_0_6"/>
<sequence>MLTIIVSVGLFSFPKLTTAASTDPGNFLNVTPLALAETSGTTFTDIVVRADRDVWAASLSSVIRYDGHSVQRYSLPRMGSDGFPVARIADLFLGPYEKVWVAGFNGSIYRFNPNHARFQLIASLSTEHAALSAVKHDGQTSLWLGYADGSCKVYDIAMGHIRSVCDRLNTPVRDFSFSSSSTLILSEDGRLLRLPNQAIGPSVPIQYSCEGEPGRFSKLEILDETSVLIGSEGNGLFRCNLSQPRSSLKTVPLGSGNTGRATIHELLISHSTDTVVVATDSSLVILDARSLNILYNSRNASDLVSTEFTGIAMQNADTIWASSFAGLHRLQVSPTVVVRELPATSSPAIVGFASVDENTTVIADYAGLLLLNKKNTEDINEHSIARICEASGGITAVAVRGDSIIYGLRSGEVLQGTIMSGSTECEPIVLASGVGPVSAVTIVDNEIFIGTYGNGVYRLRDSGSLEKLTPPEASNPIQKRIVQIEPVGSFGVLLLTEGGLIAIPESQSSKESLSKLTRLLEGTTPWAASTLGDLLWLATPTDGVYVVSLKDFPLREPTILAHQEVPGEIIQAVEATSDTEALIATTTGVFNVSTTGGISRVYAGSGNALVRFDFGASHSNSSSVLFGGTGGFVYIDPDRIQVAVKTPAHGITSYAIDEKRFLLFRPLTEFDRVVIEPENRRLTFNIGSLAPLIVKDLELRYKLKGFDATWSQGTTRNEISYTSLPPGSYQFQSQAKDSSGKWSSATVSLTVQVLPPWWRSLWALTGYLLAAIGLVALIKHYYGTILLSRRATQLAREMTATANQAIEDMQEEVEAQGRLLENVTRKNVATLSWISELVGRQADTLPDALSAELAKVSLERIDAFVCLEYALRYRDDRVLADLHSFTDECIAMLCARRGCSSRFTLINEVSDELIDAEHAARVATVIFELLVNAIDHAFEGREHGNFLRVAFELAPLDDSTALRAVVTVEDNGIGLPEGLALEDYATAGFSLVREVVAHYGGSIERPASSAGTSWRVELPLPREPVAE</sequence>
<dbReference type="InterPro" id="IPR013783">
    <property type="entry name" value="Ig-like_fold"/>
</dbReference>
<proteinExistence type="predicted"/>
<evidence type="ECO:0000256" key="1">
    <source>
        <dbReference type="ARBA" id="ARBA00022553"/>
    </source>
</evidence>
<evidence type="ECO:0000313" key="4">
    <source>
        <dbReference type="Proteomes" id="UP000029640"/>
    </source>
</evidence>
<dbReference type="SUPFAM" id="SSF50978">
    <property type="entry name" value="WD40 repeat-like"/>
    <property type="match status" value="1"/>
</dbReference>
<dbReference type="PROSITE" id="PS50109">
    <property type="entry name" value="HIS_KIN"/>
    <property type="match status" value="1"/>
</dbReference>
<dbReference type="InterPro" id="IPR005467">
    <property type="entry name" value="His_kinase_dom"/>
</dbReference>
<feature type="domain" description="Histidine kinase" evidence="2">
    <location>
        <begin position="921"/>
        <end position="1022"/>
    </location>
</feature>
<organism evidence="3 4">
    <name type="scientific">Pseudohaliea rubra DSM 19751</name>
    <dbReference type="NCBI Taxonomy" id="1265313"/>
    <lineage>
        <taxon>Bacteria</taxon>
        <taxon>Pseudomonadati</taxon>
        <taxon>Pseudomonadota</taxon>
        <taxon>Gammaproteobacteria</taxon>
        <taxon>Cellvibrionales</taxon>
        <taxon>Halieaceae</taxon>
        <taxon>Pseudohaliea</taxon>
    </lineage>
</organism>
<comment type="caution">
    <text evidence="3">The sequence shown here is derived from an EMBL/GenBank/DDBJ whole genome shotgun (WGS) entry which is preliminary data.</text>
</comment>
<dbReference type="InterPro" id="IPR036890">
    <property type="entry name" value="HATPase_C_sf"/>
</dbReference>
<evidence type="ECO:0000313" key="3">
    <source>
        <dbReference type="EMBL" id="KGE04767.1"/>
    </source>
</evidence>
<dbReference type="SMART" id="SM00387">
    <property type="entry name" value="HATPase_c"/>
    <property type="match status" value="1"/>
</dbReference>
<dbReference type="EMBL" id="AUVB01000018">
    <property type="protein sequence ID" value="KGE04767.1"/>
    <property type="molecule type" value="Genomic_DNA"/>
</dbReference>
<gene>
    <name evidence="3" type="ORF">HRUBRA_00645</name>
</gene>
<dbReference type="PANTHER" id="PTHR43547">
    <property type="entry name" value="TWO-COMPONENT HISTIDINE KINASE"/>
    <property type="match status" value="1"/>
</dbReference>
<dbReference type="Gene3D" id="3.30.565.10">
    <property type="entry name" value="Histidine kinase-like ATPase, C-terminal domain"/>
    <property type="match status" value="1"/>
</dbReference>
<dbReference type="PANTHER" id="PTHR43547:SF2">
    <property type="entry name" value="HYBRID SIGNAL TRANSDUCTION HISTIDINE KINASE C"/>
    <property type="match status" value="1"/>
</dbReference>
<dbReference type="InterPro" id="IPR015943">
    <property type="entry name" value="WD40/YVTN_repeat-like_dom_sf"/>
</dbReference>
<dbReference type="Gene3D" id="2.130.10.10">
    <property type="entry name" value="YVTN repeat-like/Quinoprotein amine dehydrogenase"/>
    <property type="match status" value="3"/>
</dbReference>
<accession>A0A095VTI3</accession>
<name>A0A095VTI3_9GAMM</name>
<dbReference type="eggNOG" id="COG2205">
    <property type="taxonomic scope" value="Bacteria"/>
</dbReference>
<dbReference type="Pfam" id="PF07495">
    <property type="entry name" value="Y_Y_Y"/>
    <property type="match status" value="1"/>
</dbReference>
<dbReference type="STRING" id="1265313.HRUBRA_00645"/>
<protein>
    <recommendedName>
        <fullName evidence="2">Histidine kinase domain-containing protein</fullName>
    </recommendedName>
</protein>
<dbReference type="SUPFAM" id="SSF55874">
    <property type="entry name" value="ATPase domain of HSP90 chaperone/DNA topoisomerase II/histidine kinase"/>
    <property type="match status" value="1"/>
</dbReference>
<evidence type="ECO:0000259" key="2">
    <source>
        <dbReference type="PROSITE" id="PS50109"/>
    </source>
</evidence>
<dbReference type="InterPro" id="IPR036322">
    <property type="entry name" value="WD40_repeat_dom_sf"/>
</dbReference>
<keyword evidence="1" id="KW-0597">Phosphoprotein</keyword>